<dbReference type="EMBL" id="JAAYEE010000180">
    <property type="protein sequence ID" value="NLW35891.1"/>
    <property type="molecule type" value="Genomic_DNA"/>
</dbReference>
<dbReference type="InterPro" id="IPR003423">
    <property type="entry name" value="OMP_efflux"/>
</dbReference>
<evidence type="ECO:0000313" key="4">
    <source>
        <dbReference type="EMBL" id="NLW35891.1"/>
    </source>
</evidence>
<dbReference type="AlphaFoldDB" id="A0A971M678"/>
<comment type="similarity">
    <text evidence="1 2">Belongs to the outer membrane factor (OMF) (TC 1.B.17) family.</text>
</comment>
<name>A0A971M678_9BACT</name>
<feature type="coiled-coil region" evidence="3">
    <location>
        <begin position="364"/>
        <end position="412"/>
    </location>
</feature>
<dbReference type="NCBIfam" id="TIGR01845">
    <property type="entry name" value="outer_NodT"/>
    <property type="match status" value="1"/>
</dbReference>
<dbReference type="Pfam" id="PF02321">
    <property type="entry name" value="OEP"/>
    <property type="match status" value="2"/>
</dbReference>
<dbReference type="Gene3D" id="1.20.1600.10">
    <property type="entry name" value="Outer membrane efflux proteins (OEP)"/>
    <property type="match status" value="1"/>
</dbReference>
<reference evidence="4" key="1">
    <citation type="journal article" date="2020" name="Biotechnol. Biofuels">
        <title>New insights from the biogas microbiome by comprehensive genome-resolved metagenomics of nearly 1600 species originating from multiple anaerobic digesters.</title>
        <authorList>
            <person name="Campanaro S."/>
            <person name="Treu L."/>
            <person name="Rodriguez-R L.M."/>
            <person name="Kovalovszki A."/>
            <person name="Ziels R.M."/>
            <person name="Maus I."/>
            <person name="Zhu X."/>
            <person name="Kougias P.G."/>
            <person name="Basile A."/>
            <person name="Luo G."/>
            <person name="Schluter A."/>
            <person name="Konstantinidis K.T."/>
            <person name="Angelidaki I."/>
        </authorList>
    </citation>
    <scope>NUCLEOTIDE SEQUENCE</scope>
    <source>
        <strain evidence="4">AS06rmzACSIP_7</strain>
    </source>
</reference>
<evidence type="ECO:0000313" key="5">
    <source>
        <dbReference type="Proteomes" id="UP000777265"/>
    </source>
</evidence>
<keyword evidence="2" id="KW-0564">Palmitate</keyword>
<proteinExistence type="inferred from homology"/>
<dbReference type="InterPro" id="IPR010131">
    <property type="entry name" value="MdtP/NodT-like"/>
</dbReference>
<organism evidence="4 5">
    <name type="scientific">Syntrophorhabdus aromaticivorans</name>
    <dbReference type="NCBI Taxonomy" id="328301"/>
    <lineage>
        <taxon>Bacteria</taxon>
        <taxon>Pseudomonadati</taxon>
        <taxon>Thermodesulfobacteriota</taxon>
        <taxon>Syntrophorhabdia</taxon>
        <taxon>Syntrophorhabdales</taxon>
        <taxon>Syntrophorhabdaceae</taxon>
        <taxon>Syntrophorhabdus</taxon>
    </lineage>
</organism>
<dbReference type="GO" id="GO:0005886">
    <property type="term" value="C:plasma membrane"/>
    <property type="evidence" value="ECO:0007669"/>
    <property type="project" value="UniProtKB-SubCell"/>
</dbReference>
<reference evidence="4" key="2">
    <citation type="submission" date="2020-01" db="EMBL/GenBank/DDBJ databases">
        <authorList>
            <person name="Campanaro S."/>
        </authorList>
    </citation>
    <scope>NUCLEOTIDE SEQUENCE</scope>
    <source>
        <strain evidence="4">AS06rmzACSIP_7</strain>
    </source>
</reference>
<evidence type="ECO:0000256" key="2">
    <source>
        <dbReference type="RuleBase" id="RU362097"/>
    </source>
</evidence>
<keyword evidence="2" id="KW-0472">Membrane</keyword>
<comment type="caution">
    <text evidence="4">The sequence shown here is derived from an EMBL/GenBank/DDBJ whole genome shotgun (WGS) entry which is preliminary data.</text>
</comment>
<dbReference type="SUPFAM" id="SSF56954">
    <property type="entry name" value="Outer membrane efflux proteins (OEP)"/>
    <property type="match status" value="1"/>
</dbReference>
<comment type="subcellular location">
    <subcellularLocation>
        <location evidence="2">Cell membrane</location>
        <topology evidence="2">Lipid-anchor</topology>
    </subcellularLocation>
</comment>
<protein>
    <submittedName>
        <fullName evidence="4">Efflux transporter outer membrane subunit</fullName>
    </submittedName>
</protein>
<dbReference type="Gene3D" id="2.20.200.10">
    <property type="entry name" value="Outer membrane efflux proteins (OEP)"/>
    <property type="match status" value="1"/>
</dbReference>
<keyword evidence="3" id="KW-0175">Coiled coil</keyword>
<dbReference type="PANTHER" id="PTHR30203:SF31">
    <property type="entry name" value="RND EFFLUX SYSTEM, OUTER MEMBRANE LIPOPROTEIN, NODT"/>
    <property type="match status" value="1"/>
</dbReference>
<sequence>MLTMNLDKIVYRYTAILAAIVILAGCATVGPDYVAPEIKAPSQWNASAPGSTFGPDRSVDSLATWWTSLDDPALISLIELALKNNIDVKKAESRIREARAQRGVTEAGLFPSAAGSGSYMLSRTENHSEVGTTRELFAAGLDAAWEIDLFGGVRRSVEASQASYEASREDYRMVYVSLAAEVALNYVDVRTLQERLAIVEENMKLQAETYELANHRFKAGLVTQLDVDRAKTNLDETRASIPSLTTRLAAAKNRLSVLMGEHPGYVDSRLAAAKPLPVTPLSIALGVPAETLRRRPDVRTAERELAAQTARVGVATAELYPKLSLAGSIGIDASTFGGLFSGNNRAAAIGPRVGWNIFNAGAVRSNIEIQNARQEQALLQYENTILLALEEAENAITAYANEQARAQSLEDAMKSSADSLQLVLTQYKSGLIDFQDVLDVQRTFLSVKDNLAVSKGTVVSNLVRLYKALGGGWTPDVPL</sequence>
<gene>
    <name evidence="4" type="ORF">GXY80_10490</name>
</gene>
<dbReference type="GO" id="GO:0015562">
    <property type="term" value="F:efflux transmembrane transporter activity"/>
    <property type="evidence" value="ECO:0007669"/>
    <property type="project" value="InterPro"/>
</dbReference>
<accession>A0A971M678</accession>
<dbReference type="PANTHER" id="PTHR30203">
    <property type="entry name" value="OUTER MEMBRANE CATION EFFLUX PROTEIN"/>
    <property type="match status" value="1"/>
</dbReference>
<keyword evidence="2" id="KW-1134">Transmembrane beta strand</keyword>
<keyword evidence="2" id="KW-0449">Lipoprotein</keyword>
<evidence type="ECO:0000256" key="3">
    <source>
        <dbReference type="SAM" id="Coils"/>
    </source>
</evidence>
<evidence type="ECO:0000256" key="1">
    <source>
        <dbReference type="ARBA" id="ARBA00007613"/>
    </source>
</evidence>
<keyword evidence="2" id="KW-0812">Transmembrane</keyword>
<dbReference type="Proteomes" id="UP000777265">
    <property type="component" value="Unassembled WGS sequence"/>
</dbReference>